<accession>A0A158DC42</accession>
<evidence type="ECO:0000256" key="1">
    <source>
        <dbReference type="SAM" id="Phobius"/>
    </source>
</evidence>
<dbReference type="AlphaFoldDB" id="A0A158DC42"/>
<keyword evidence="1" id="KW-1133">Transmembrane helix</keyword>
<reference evidence="2" key="1">
    <citation type="submission" date="2016-01" db="EMBL/GenBank/DDBJ databases">
        <authorList>
            <person name="Peeters C."/>
        </authorList>
    </citation>
    <scope>NUCLEOTIDE SEQUENCE</scope>
    <source>
        <strain evidence="2">LMG 29320</strain>
    </source>
</reference>
<keyword evidence="1" id="KW-0472">Membrane</keyword>
<proteinExistence type="predicted"/>
<evidence type="ECO:0000313" key="2">
    <source>
        <dbReference type="EMBL" id="SAK91960.1"/>
    </source>
</evidence>
<organism evidence="2 3">
    <name type="scientific">Caballeronia fortuita</name>
    <dbReference type="NCBI Taxonomy" id="1777138"/>
    <lineage>
        <taxon>Bacteria</taxon>
        <taxon>Pseudomonadati</taxon>
        <taxon>Pseudomonadota</taxon>
        <taxon>Betaproteobacteria</taxon>
        <taxon>Burkholderiales</taxon>
        <taxon>Burkholderiaceae</taxon>
        <taxon>Caballeronia</taxon>
    </lineage>
</organism>
<name>A0A158DC42_9BURK</name>
<keyword evidence="3" id="KW-1185">Reference proteome</keyword>
<evidence type="ECO:0000313" key="3">
    <source>
        <dbReference type="Proteomes" id="UP000054903"/>
    </source>
</evidence>
<sequence length="103" mass="11543">MRCKRRESGYDDRQGGIKLRRTCLALESAAAMETHSGKEASRKRMTPRTLNVLTALIGLATLALGVAWLIYTWIVHLEVPYFAIPLVLTVPVIVAVAFRNCWD</sequence>
<feature type="transmembrane region" description="Helical" evidence="1">
    <location>
        <begin position="80"/>
        <end position="98"/>
    </location>
</feature>
<comment type="caution">
    <text evidence="2">The sequence shown here is derived from an EMBL/GenBank/DDBJ whole genome shotgun (WGS) entry which is preliminary data.</text>
</comment>
<keyword evidence="1" id="KW-0812">Transmembrane</keyword>
<feature type="transmembrane region" description="Helical" evidence="1">
    <location>
        <begin position="52"/>
        <end position="74"/>
    </location>
</feature>
<protein>
    <submittedName>
        <fullName evidence="2">Uncharacterized protein</fullName>
    </submittedName>
</protein>
<dbReference type="Proteomes" id="UP000054903">
    <property type="component" value="Unassembled WGS sequence"/>
</dbReference>
<dbReference type="EMBL" id="FCNX02000014">
    <property type="protein sequence ID" value="SAK91960.1"/>
    <property type="molecule type" value="Genomic_DNA"/>
</dbReference>
<gene>
    <name evidence="2" type="ORF">AWB77_05160</name>
</gene>